<dbReference type="InterPro" id="IPR001895">
    <property type="entry name" value="RASGEF_cat_dom"/>
</dbReference>
<feature type="domain" description="Ras-GEF" evidence="2">
    <location>
        <begin position="377"/>
        <end position="516"/>
    </location>
</feature>
<dbReference type="PANTHER" id="PTHR23113">
    <property type="entry name" value="GUANINE NUCLEOTIDE EXCHANGE FACTOR"/>
    <property type="match status" value="1"/>
</dbReference>
<dbReference type="InterPro" id="IPR008937">
    <property type="entry name" value="Ras-like_GEF"/>
</dbReference>
<protein>
    <recommendedName>
        <fullName evidence="2">Ras-GEF domain-containing protein</fullName>
    </recommendedName>
</protein>
<evidence type="ECO:0000259" key="2">
    <source>
        <dbReference type="Pfam" id="PF00617"/>
    </source>
</evidence>
<gene>
    <name evidence="3" type="ORF">UA08_01929</name>
</gene>
<dbReference type="GO" id="GO:0005085">
    <property type="term" value="F:guanyl-nucleotide exchange factor activity"/>
    <property type="evidence" value="ECO:0007669"/>
    <property type="project" value="UniProtKB-KW"/>
</dbReference>
<dbReference type="GeneID" id="31001684"/>
<dbReference type="RefSeq" id="XP_020123680.1">
    <property type="nucleotide sequence ID" value="XM_020261648.1"/>
</dbReference>
<evidence type="ECO:0000256" key="1">
    <source>
        <dbReference type="ARBA" id="ARBA00022658"/>
    </source>
</evidence>
<dbReference type="AlphaFoldDB" id="A0A1Q5QCH8"/>
<dbReference type="Gene3D" id="1.10.840.10">
    <property type="entry name" value="Ras guanine-nucleotide exchange factors catalytic domain"/>
    <property type="match status" value="1"/>
</dbReference>
<evidence type="ECO:0000313" key="4">
    <source>
        <dbReference type="Proteomes" id="UP000214365"/>
    </source>
</evidence>
<reference evidence="3 4" key="1">
    <citation type="submission" date="2015-06" db="EMBL/GenBank/DDBJ databases">
        <title>Talaromyces atroroseus IBT 11181 draft genome.</title>
        <authorList>
            <person name="Rasmussen K.B."/>
            <person name="Rasmussen S."/>
            <person name="Petersen B."/>
            <person name="Sicheritz-Ponten T."/>
            <person name="Mortensen U.H."/>
            <person name="Thrane U."/>
        </authorList>
    </citation>
    <scope>NUCLEOTIDE SEQUENCE [LARGE SCALE GENOMIC DNA]</scope>
    <source>
        <strain evidence="3 4">IBT 11181</strain>
    </source>
</reference>
<dbReference type="InterPro" id="IPR036964">
    <property type="entry name" value="RASGEF_cat_dom_sf"/>
</dbReference>
<keyword evidence="4" id="KW-1185">Reference proteome</keyword>
<dbReference type="STRING" id="1441469.A0A1Q5QCH8"/>
<keyword evidence="1" id="KW-0344">Guanine-nucleotide releasing factor</keyword>
<sequence>MMTAAPDDLWAVHPTTISVSPLAETALIPSSQVYSPVSPFGPELSGSVMAATTSTSAPFGSAEIISHGDGSEHASTNMAQPIAQHSNSYPLLFRTASEIPRFSVPYRWWEDDARTILWSFDVRQISLVIRFSLFHDSNQPRAALQRRDSSFLDTFLATVLQPYELPFIHTLSQTQKIDEILRRSQNTMSVNPPWSWHPAQDLRGPEPATIAQEIEAESQLHFKAVPFEAWVRCSLGFPAAEVDWFLLQHNALYIILLTHLKAHQYDIIKYRKVEKLLRGKSPLAHKAVVHSLSQFQNGKDAQIPQTNTPSLDFIVGPIQELFKRYPANLVSTLKTLSVVAIRFQKTQIHVPNVDWYKKLDTRVPFLDNLLASLSATELARSLNRADQSMFSQLSPEQLMNEQSPIIEALHTRWCDLVVAVWECCTALPDHVPWIQECIEILHSLHNYNSTLALIQGLNRISMSFLWSNLAPNNDQHGQTANALSLAPASVSYLLDSSNNYAAYRQAMKITPGIPFLLPHVIEYRQHGKAALDELFITT</sequence>
<dbReference type="OrthoDB" id="4312812at2759"/>
<dbReference type="GO" id="GO:0005886">
    <property type="term" value="C:plasma membrane"/>
    <property type="evidence" value="ECO:0007669"/>
    <property type="project" value="TreeGrafter"/>
</dbReference>
<comment type="caution">
    <text evidence="3">The sequence shown here is derived from an EMBL/GenBank/DDBJ whole genome shotgun (WGS) entry which is preliminary data.</text>
</comment>
<dbReference type="InterPro" id="IPR023578">
    <property type="entry name" value="Ras_GEF_dom_sf"/>
</dbReference>
<dbReference type="PANTHER" id="PTHR23113:SF368">
    <property type="entry name" value="CELL DIVISION CONTROL PROTEIN 25"/>
    <property type="match status" value="1"/>
</dbReference>
<dbReference type="SUPFAM" id="SSF48366">
    <property type="entry name" value="Ras GEF"/>
    <property type="match status" value="1"/>
</dbReference>
<name>A0A1Q5QCH8_TALAT</name>
<dbReference type="EMBL" id="LFMY01000002">
    <property type="protein sequence ID" value="OKL63559.1"/>
    <property type="molecule type" value="Genomic_DNA"/>
</dbReference>
<accession>A0A1Q5QCH8</accession>
<dbReference type="GO" id="GO:0007265">
    <property type="term" value="P:Ras protein signal transduction"/>
    <property type="evidence" value="ECO:0007669"/>
    <property type="project" value="TreeGrafter"/>
</dbReference>
<dbReference type="Proteomes" id="UP000214365">
    <property type="component" value="Unassembled WGS sequence"/>
</dbReference>
<evidence type="ECO:0000313" key="3">
    <source>
        <dbReference type="EMBL" id="OKL63559.1"/>
    </source>
</evidence>
<dbReference type="Pfam" id="PF00617">
    <property type="entry name" value="RasGEF"/>
    <property type="match status" value="1"/>
</dbReference>
<proteinExistence type="predicted"/>
<organism evidence="3 4">
    <name type="scientific">Talaromyces atroroseus</name>
    <dbReference type="NCBI Taxonomy" id="1441469"/>
    <lineage>
        <taxon>Eukaryota</taxon>
        <taxon>Fungi</taxon>
        <taxon>Dikarya</taxon>
        <taxon>Ascomycota</taxon>
        <taxon>Pezizomycotina</taxon>
        <taxon>Eurotiomycetes</taxon>
        <taxon>Eurotiomycetidae</taxon>
        <taxon>Eurotiales</taxon>
        <taxon>Trichocomaceae</taxon>
        <taxon>Talaromyces</taxon>
        <taxon>Talaromyces sect. Trachyspermi</taxon>
    </lineage>
</organism>